<proteinExistence type="predicted"/>
<protein>
    <submittedName>
        <fullName evidence="2">Uncharacterized protein</fullName>
    </submittedName>
</protein>
<sequence length="299" mass="33031">MARIRTIKPEFFRHADLFDAEEETGLPLRLAFAGLWTACDREGRFEWKPRQLKLDCLPYDDVDFSRVLDALATRGFVRKYEADGNAYGWVPSFTRHQIINNREKDSALPLPPQGFENSGGSTPAPRDGDACPTPHGNASVEGEGEREKEGKEEGVKVIDAGAPSDRPEAAPPAHPAAKRDEIAEMVAIWNETAIDLALPRVQKLTGPRLRKAHARLKDCGGLDGWRSAMAKLRNCPWMLGDNDRSWRADFDFIVSETKFARLMEGSYDRAAAPRAAAAARGFGDAVSHLRARIAEAAHA</sequence>
<evidence type="ECO:0000313" key="2">
    <source>
        <dbReference type="EMBL" id="SBV93999.1"/>
    </source>
</evidence>
<accession>A0A212J3H2</accession>
<feature type="compositionally biased region" description="Basic and acidic residues" evidence="1">
    <location>
        <begin position="143"/>
        <end position="152"/>
    </location>
</feature>
<evidence type="ECO:0000256" key="1">
    <source>
        <dbReference type="SAM" id="MobiDB-lite"/>
    </source>
</evidence>
<name>A0A212J3H2_9PROT</name>
<feature type="region of interest" description="Disordered" evidence="1">
    <location>
        <begin position="105"/>
        <end position="152"/>
    </location>
</feature>
<dbReference type="AlphaFoldDB" id="A0A212J3H2"/>
<organism evidence="2">
    <name type="scientific">uncultured Alphaproteobacteria bacterium</name>
    <dbReference type="NCBI Taxonomy" id="91750"/>
    <lineage>
        <taxon>Bacteria</taxon>
        <taxon>Pseudomonadati</taxon>
        <taxon>Pseudomonadota</taxon>
        <taxon>Alphaproteobacteria</taxon>
        <taxon>environmental samples</taxon>
    </lineage>
</organism>
<gene>
    <name evidence="2" type="ORF">KL86APRO_10455</name>
</gene>
<reference evidence="2" key="1">
    <citation type="submission" date="2016-04" db="EMBL/GenBank/DDBJ databases">
        <authorList>
            <person name="Evans L.H."/>
            <person name="Alamgir A."/>
            <person name="Owens N."/>
            <person name="Weber N.D."/>
            <person name="Virtaneva K."/>
            <person name="Barbian K."/>
            <person name="Babar A."/>
            <person name="Rosenke K."/>
        </authorList>
    </citation>
    <scope>NUCLEOTIDE SEQUENCE</scope>
    <source>
        <strain evidence="2">86</strain>
    </source>
</reference>
<dbReference type="EMBL" id="FLUO01000001">
    <property type="protein sequence ID" value="SBV93999.1"/>
    <property type="molecule type" value="Genomic_DNA"/>
</dbReference>